<organism evidence="2 3">
    <name type="scientific">Lentinus tigrinus ALCF2SS1-6</name>
    <dbReference type="NCBI Taxonomy" id="1328759"/>
    <lineage>
        <taxon>Eukaryota</taxon>
        <taxon>Fungi</taxon>
        <taxon>Dikarya</taxon>
        <taxon>Basidiomycota</taxon>
        <taxon>Agaricomycotina</taxon>
        <taxon>Agaricomycetes</taxon>
        <taxon>Polyporales</taxon>
        <taxon>Polyporaceae</taxon>
        <taxon>Lentinus</taxon>
    </lineage>
</organism>
<proteinExistence type="predicted"/>
<feature type="region of interest" description="Disordered" evidence="1">
    <location>
        <begin position="92"/>
        <end position="125"/>
    </location>
</feature>
<accession>A0A5C2SI05</accession>
<gene>
    <name evidence="2" type="ORF">L227DRAFT_435871</name>
</gene>
<evidence type="ECO:0000313" key="3">
    <source>
        <dbReference type="Proteomes" id="UP000313359"/>
    </source>
</evidence>
<name>A0A5C2SI05_9APHY</name>
<protein>
    <submittedName>
        <fullName evidence="2">Uncharacterized protein</fullName>
    </submittedName>
</protein>
<reference evidence="2" key="1">
    <citation type="journal article" date="2018" name="Genome Biol. Evol.">
        <title>Genomics and development of Lentinus tigrinus, a white-rot wood-decaying mushroom with dimorphic fruiting bodies.</title>
        <authorList>
            <person name="Wu B."/>
            <person name="Xu Z."/>
            <person name="Knudson A."/>
            <person name="Carlson A."/>
            <person name="Chen N."/>
            <person name="Kovaka S."/>
            <person name="LaButti K."/>
            <person name="Lipzen A."/>
            <person name="Pennachio C."/>
            <person name="Riley R."/>
            <person name="Schakwitz W."/>
            <person name="Umezawa K."/>
            <person name="Ohm R.A."/>
            <person name="Grigoriev I.V."/>
            <person name="Nagy L.G."/>
            <person name="Gibbons J."/>
            <person name="Hibbett D."/>
        </authorList>
    </citation>
    <scope>NUCLEOTIDE SEQUENCE [LARGE SCALE GENOMIC DNA]</scope>
    <source>
        <strain evidence="2">ALCF2SS1-6</strain>
    </source>
</reference>
<keyword evidence="3" id="KW-1185">Reference proteome</keyword>
<dbReference type="Proteomes" id="UP000313359">
    <property type="component" value="Unassembled WGS sequence"/>
</dbReference>
<sequence length="180" mass="20079">MCIPGADIQRPDTSRFLVGIRRNEQVVIRLLPYRDALYPRRLAPSCGRATGFGGTVSCAQRVCPTVHVACTTQRRCRSSDCVCRAPCNRPHPGRPSNDQPEHASSCRSLPTPHHRRHPSTLWTPDLKGNPIMPTSIFPGFRPLSIPPGRSRPSRFSCPLWVLYGLARPHASILPDLEKMK</sequence>
<evidence type="ECO:0000313" key="2">
    <source>
        <dbReference type="EMBL" id="RPD62759.1"/>
    </source>
</evidence>
<dbReference type="AlphaFoldDB" id="A0A5C2SI05"/>
<evidence type="ECO:0000256" key="1">
    <source>
        <dbReference type="SAM" id="MobiDB-lite"/>
    </source>
</evidence>
<dbReference type="EMBL" id="ML122258">
    <property type="protein sequence ID" value="RPD62759.1"/>
    <property type="molecule type" value="Genomic_DNA"/>
</dbReference>